<dbReference type="FunFam" id="3.30.70.1400:FF:000001">
    <property type="entry name" value="Aminomethyltransferase"/>
    <property type="match status" value="1"/>
</dbReference>
<dbReference type="GO" id="GO:0005960">
    <property type="term" value="C:glycine cleavage complex"/>
    <property type="evidence" value="ECO:0007669"/>
    <property type="project" value="InterPro"/>
</dbReference>
<keyword evidence="4 7" id="KW-0808">Transferase</keyword>
<dbReference type="InterPro" id="IPR006223">
    <property type="entry name" value="GcvT"/>
</dbReference>
<dbReference type="Gene3D" id="4.10.1250.10">
    <property type="entry name" value="Aminomethyltransferase fragment"/>
    <property type="match status" value="1"/>
</dbReference>
<dbReference type="InterPro" id="IPR022903">
    <property type="entry name" value="GcvT_bac"/>
</dbReference>
<dbReference type="GO" id="GO:0005829">
    <property type="term" value="C:cytosol"/>
    <property type="evidence" value="ECO:0007669"/>
    <property type="project" value="TreeGrafter"/>
</dbReference>
<reference evidence="11" key="1">
    <citation type="journal article" date="2020" name="mSystems">
        <title>Genome- and Community-Level Interaction Insights into Carbon Utilization and Element Cycling Functions of Hydrothermarchaeota in Hydrothermal Sediment.</title>
        <authorList>
            <person name="Zhou Z."/>
            <person name="Liu Y."/>
            <person name="Xu W."/>
            <person name="Pan J."/>
            <person name="Luo Z.H."/>
            <person name="Li M."/>
        </authorList>
    </citation>
    <scope>NUCLEOTIDE SEQUENCE [LARGE SCALE GENOMIC DNA]</scope>
    <source>
        <strain evidence="11">SpSt-524</strain>
    </source>
</reference>
<dbReference type="Pfam" id="PF01571">
    <property type="entry name" value="GCV_T"/>
    <property type="match status" value="1"/>
</dbReference>
<evidence type="ECO:0000256" key="4">
    <source>
        <dbReference type="ARBA" id="ARBA00022679"/>
    </source>
</evidence>
<feature type="domain" description="Aminomethyltransferase C-terminal" evidence="10">
    <location>
        <begin position="273"/>
        <end position="350"/>
    </location>
</feature>
<evidence type="ECO:0000256" key="3">
    <source>
        <dbReference type="ARBA" id="ARBA00022576"/>
    </source>
</evidence>
<comment type="similarity">
    <text evidence="1 7">Belongs to the GcvT family.</text>
</comment>
<evidence type="ECO:0000256" key="7">
    <source>
        <dbReference type="HAMAP-Rule" id="MF_00259"/>
    </source>
</evidence>
<evidence type="ECO:0000256" key="6">
    <source>
        <dbReference type="ARBA" id="ARBA00047665"/>
    </source>
</evidence>
<name>A0A7C3HCB1_MEIRU</name>
<organism evidence="11">
    <name type="scientific">Meiothermus ruber</name>
    <dbReference type="NCBI Taxonomy" id="277"/>
    <lineage>
        <taxon>Bacteria</taxon>
        <taxon>Thermotogati</taxon>
        <taxon>Deinococcota</taxon>
        <taxon>Deinococci</taxon>
        <taxon>Thermales</taxon>
        <taxon>Thermaceae</taxon>
        <taxon>Meiothermus</taxon>
    </lineage>
</organism>
<comment type="caution">
    <text evidence="11">The sequence shown here is derived from an EMBL/GenBank/DDBJ whole genome shotgun (WGS) entry which is preliminary data.</text>
</comment>
<dbReference type="GO" id="GO:0019464">
    <property type="term" value="P:glycine decarboxylation via glycine cleavage system"/>
    <property type="evidence" value="ECO:0007669"/>
    <property type="project" value="UniProtKB-UniRule"/>
</dbReference>
<comment type="function">
    <text evidence="7">The glycine cleavage system catalyzes the degradation of glycine.</text>
</comment>
<dbReference type="PIRSF" id="PIRSF006487">
    <property type="entry name" value="GcvT"/>
    <property type="match status" value="1"/>
</dbReference>
<feature type="binding site" evidence="8">
    <location>
        <position position="195"/>
    </location>
    <ligand>
        <name>substrate</name>
    </ligand>
</feature>
<sequence length="351" mass="38325">MKTTPLYQAHLALGAKMVPFAGYEMPIQYTSITSEHLAVRGLVGMFDVSHMGEFWIKGPGALEFLQYVTLNDVAKLKVGRAQYSMLPNAQGGVVDDIYLYRTGEEEYLMVVNAANIEKDWGHLQRLAEGFEVRLEDASDAFALIAVQGPNAVAILQKLTDTDLVSRKKNDTFMGKLAGKWARFARTGYTGEDGYEVFVAPDEATAVWEALLAADVTPCGLGARDTLRLEAGFPLYGHELTDTTNPLCTPFGWVVKSQKEFFGKQAMLEAVCDRRLVGLLVEGGIPREGYQVLGEGLEVGILTSGTHSPVLKKGIGLAYVQSEWAEVGTSLEVEIRGRAVPAAVVETPFVKR</sequence>
<evidence type="ECO:0000256" key="1">
    <source>
        <dbReference type="ARBA" id="ARBA00008609"/>
    </source>
</evidence>
<dbReference type="InterPro" id="IPR006222">
    <property type="entry name" value="GCVT_N"/>
</dbReference>
<dbReference type="PANTHER" id="PTHR43757">
    <property type="entry name" value="AMINOMETHYLTRANSFERASE"/>
    <property type="match status" value="1"/>
</dbReference>
<dbReference type="Gene3D" id="3.30.1360.120">
    <property type="entry name" value="Probable tRNA modification gtpase trme, domain 1"/>
    <property type="match status" value="1"/>
</dbReference>
<evidence type="ECO:0000256" key="8">
    <source>
        <dbReference type="PIRSR" id="PIRSR006487-1"/>
    </source>
</evidence>
<comment type="subunit">
    <text evidence="7">The glycine cleavage system is composed of four proteins: P, T, L and H.</text>
</comment>
<dbReference type="InterPro" id="IPR027266">
    <property type="entry name" value="TrmE/GcvT-like"/>
</dbReference>
<dbReference type="GO" id="GO:0032259">
    <property type="term" value="P:methylation"/>
    <property type="evidence" value="ECO:0007669"/>
    <property type="project" value="UniProtKB-KW"/>
</dbReference>
<accession>A0A7C3HCB1</accession>
<dbReference type="NCBIfam" id="TIGR00528">
    <property type="entry name" value="gcvT"/>
    <property type="match status" value="1"/>
</dbReference>
<proteinExistence type="inferred from homology"/>
<comment type="catalytic activity">
    <reaction evidence="6 7">
        <text>N(6)-[(R)-S(8)-aminomethyldihydrolipoyl]-L-lysyl-[protein] + (6S)-5,6,7,8-tetrahydrofolate = N(6)-[(R)-dihydrolipoyl]-L-lysyl-[protein] + (6R)-5,10-methylene-5,6,7,8-tetrahydrofolate + NH4(+)</text>
        <dbReference type="Rhea" id="RHEA:16945"/>
        <dbReference type="Rhea" id="RHEA-COMP:10475"/>
        <dbReference type="Rhea" id="RHEA-COMP:10492"/>
        <dbReference type="ChEBI" id="CHEBI:15636"/>
        <dbReference type="ChEBI" id="CHEBI:28938"/>
        <dbReference type="ChEBI" id="CHEBI:57453"/>
        <dbReference type="ChEBI" id="CHEBI:83100"/>
        <dbReference type="ChEBI" id="CHEBI:83143"/>
        <dbReference type="EC" id="2.1.2.10"/>
    </reaction>
</comment>
<keyword evidence="3 7" id="KW-0032">Aminotransferase</keyword>
<feature type="domain" description="GCVT N-terminal" evidence="9">
    <location>
        <begin position="6"/>
        <end position="258"/>
    </location>
</feature>
<protein>
    <recommendedName>
        <fullName evidence="2 7">Aminomethyltransferase</fullName>
        <ecNumber evidence="2 7">2.1.2.10</ecNumber>
    </recommendedName>
    <alternativeName>
        <fullName evidence="5 7">Glycine cleavage system T protein</fullName>
    </alternativeName>
</protein>
<dbReference type="Gene3D" id="3.30.70.1400">
    <property type="entry name" value="Aminomethyltransferase beta-barrel domains"/>
    <property type="match status" value="1"/>
</dbReference>
<dbReference type="AlphaFoldDB" id="A0A7C3HCB1"/>
<dbReference type="SUPFAM" id="SSF103025">
    <property type="entry name" value="Folate-binding domain"/>
    <property type="match status" value="1"/>
</dbReference>
<dbReference type="Pfam" id="PF08669">
    <property type="entry name" value="GCV_T_C"/>
    <property type="match status" value="1"/>
</dbReference>
<dbReference type="PANTHER" id="PTHR43757:SF2">
    <property type="entry name" value="AMINOMETHYLTRANSFERASE, MITOCHONDRIAL"/>
    <property type="match status" value="1"/>
</dbReference>
<dbReference type="InterPro" id="IPR013977">
    <property type="entry name" value="GcvT_C"/>
</dbReference>
<dbReference type="HAMAP" id="MF_00259">
    <property type="entry name" value="GcvT"/>
    <property type="match status" value="1"/>
</dbReference>
<dbReference type="FunFam" id="2.40.30.110:FF:000003">
    <property type="entry name" value="Aminomethyltransferase"/>
    <property type="match status" value="1"/>
</dbReference>
<keyword evidence="11" id="KW-0489">Methyltransferase</keyword>
<dbReference type="GO" id="GO:0008168">
    <property type="term" value="F:methyltransferase activity"/>
    <property type="evidence" value="ECO:0007669"/>
    <property type="project" value="UniProtKB-KW"/>
</dbReference>
<dbReference type="SUPFAM" id="SSF101790">
    <property type="entry name" value="Aminomethyltransferase beta-barrel domain"/>
    <property type="match status" value="1"/>
</dbReference>
<evidence type="ECO:0000259" key="10">
    <source>
        <dbReference type="Pfam" id="PF08669"/>
    </source>
</evidence>
<dbReference type="InterPro" id="IPR028896">
    <property type="entry name" value="GcvT/YgfZ/DmdA"/>
</dbReference>
<dbReference type="GO" id="GO:0008483">
    <property type="term" value="F:transaminase activity"/>
    <property type="evidence" value="ECO:0007669"/>
    <property type="project" value="UniProtKB-KW"/>
</dbReference>
<dbReference type="Gene3D" id="2.40.30.110">
    <property type="entry name" value="Aminomethyltransferase beta-barrel domains"/>
    <property type="match status" value="1"/>
</dbReference>
<evidence type="ECO:0000256" key="5">
    <source>
        <dbReference type="ARBA" id="ARBA00031395"/>
    </source>
</evidence>
<evidence type="ECO:0000259" key="9">
    <source>
        <dbReference type="Pfam" id="PF01571"/>
    </source>
</evidence>
<evidence type="ECO:0000256" key="2">
    <source>
        <dbReference type="ARBA" id="ARBA00012616"/>
    </source>
</evidence>
<dbReference type="EC" id="2.1.2.10" evidence="2 7"/>
<dbReference type="NCBIfam" id="NF001567">
    <property type="entry name" value="PRK00389.1"/>
    <property type="match status" value="1"/>
</dbReference>
<dbReference type="InterPro" id="IPR029043">
    <property type="entry name" value="GcvT/YgfZ_C"/>
</dbReference>
<gene>
    <name evidence="7 11" type="primary">gcvT</name>
    <name evidence="11" type="ORF">ENS82_13480</name>
</gene>
<dbReference type="EMBL" id="DSWI01000033">
    <property type="protein sequence ID" value="HFG21697.1"/>
    <property type="molecule type" value="Genomic_DNA"/>
</dbReference>
<dbReference type="GO" id="GO:0004047">
    <property type="term" value="F:aminomethyltransferase activity"/>
    <property type="evidence" value="ECO:0007669"/>
    <property type="project" value="UniProtKB-UniRule"/>
</dbReference>
<evidence type="ECO:0000313" key="11">
    <source>
        <dbReference type="EMBL" id="HFG21697.1"/>
    </source>
</evidence>